<accession>A0A2N0VKF9</accession>
<protein>
    <submittedName>
        <fullName evidence="1">Uncharacterized protein</fullName>
    </submittedName>
</protein>
<organism evidence="1 2">
    <name type="scientific">Rhodohalobacter barkolensis</name>
    <dbReference type="NCBI Taxonomy" id="2053187"/>
    <lineage>
        <taxon>Bacteria</taxon>
        <taxon>Pseudomonadati</taxon>
        <taxon>Balneolota</taxon>
        <taxon>Balneolia</taxon>
        <taxon>Balneolales</taxon>
        <taxon>Balneolaceae</taxon>
        <taxon>Rhodohalobacter</taxon>
    </lineage>
</organism>
<keyword evidence="2" id="KW-1185">Reference proteome</keyword>
<name>A0A2N0VKF9_9BACT</name>
<dbReference type="EMBL" id="PISP01000001">
    <property type="protein sequence ID" value="PKD44672.1"/>
    <property type="molecule type" value="Genomic_DNA"/>
</dbReference>
<proteinExistence type="predicted"/>
<evidence type="ECO:0000313" key="2">
    <source>
        <dbReference type="Proteomes" id="UP000233398"/>
    </source>
</evidence>
<reference evidence="1 2" key="1">
    <citation type="submission" date="2017-11" db="EMBL/GenBank/DDBJ databases">
        <title>Rhodohalobacter 15182 sp. nov., isolated from a salt lake.</title>
        <authorList>
            <person name="Han S."/>
        </authorList>
    </citation>
    <scope>NUCLEOTIDE SEQUENCE [LARGE SCALE GENOMIC DNA]</scope>
    <source>
        <strain evidence="1 2">15182</strain>
    </source>
</reference>
<gene>
    <name evidence="1" type="ORF">CWD77_04200</name>
</gene>
<dbReference type="AlphaFoldDB" id="A0A2N0VKF9"/>
<dbReference type="Proteomes" id="UP000233398">
    <property type="component" value="Unassembled WGS sequence"/>
</dbReference>
<evidence type="ECO:0000313" key="1">
    <source>
        <dbReference type="EMBL" id="PKD44672.1"/>
    </source>
</evidence>
<comment type="caution">
    <text evidence="1">The sequence shown here is derived from an EMBL/GenBank/DDBJ whole genome shotgun (WGS) entry which is preliminary data.</text>
</comment>
<sequence>MKEQQRLNGVEKLLAKLPSKITHVHHTSYTLNRHPKHPKIHIPFINFSFIFCIFYAEKEQDVFYPGSAKS</sequence>